<dbReference type="OrthoDB" id="6478811at2"/>
<accession>A0A090VT93</accession>
<reference evidence="2 3" key="1">
    <citation type="submission" date="2014-09" db="EMBL/GenBank/DDBJ databases">
        <title>Whole genome shotgun sequence of Escherichia vulneris NBRC 102420.</title>
        <authorList>
            <person name="Yoshida Y."/>
            <person name="Hosoyama A."/>
            <person name="Tsuchikane K."/>
            <person name="Ohji S."/>
            <person name="Ichikawa N."/>
            <person name="Kimura A."/>
            <person name="Yamazoe A."/>
            <person name="Ezaki T."/>
            <person name="Fujita N."/>
        </authorList>
    </citation>
    <scope>NUCLEOTIDE SEQUENCE [LARGE SCALE GENOMIC DNA]</scope>
    <source>
        <strain evidence="2 3">NBRC 102420</strain>
    </source>
</reference>
<evidence type="ECO:0000313" key="3">
    <source>
        <dbReference type="Proteomes" id="UP000029462"/>
    </source>
</evidence>
<sequence length="149" mass="16631">MKTLKVISSFLLLLSAHSNAAWQERELNTWYEKDRVLYDITQTVDDNPVMISIAQAGYKTANLTVSYMSNGGCSNNNPPLRINNTIVPAAYKCVPVGKNKIEHYIVDDADKVNALVRHLKSDFTAVIQGDIKIWAANIKSPKYGMAPKF</sequence>
<dbReference type="EMBL" id="BBMZ01000010">
    <property type="protein sequence ID" value="GAL58392.1"/>
    <property type="molecule type" value="Genomic_DNA"/>
</dbReference>
<gene>
    <name evidence="2" type="ORF">EV102420_10_01730</name>
</gene>
<evidence type="ECO:0000256" key="1">
    <source>
        <dbReference type="SAM" id="SignalP"/>
    </source>
</evidence>
<evidence type="ECO:0000313" key="2">
    <source>
        <dbReference type="EMBL" id="GAL58392.1"/>
    </source>
</evidence>
<dbReference type="Proteomes" id="UP000029462">
    <property type="component" value="Unassembled WGS sequence"/>
</dbReference>
<name>A0A090VT93_PSEVU</name>
<keyword evidence="1" id="KW-0732">Signal</keyword>
<organism evidence="2 3">
    <name type="scientific">Pseudescherichia vulneris NBRC 102420</name>
    <dbReference type="NCBI Taxonomy" id="1115515"/>
    <lineage>
        <taxon>Bacteria</taxon>
        <taxon>Pseudomonadati</taxon>
        <taxon>Pseudomonadota</taxon>
        <taxon>Gammaproteobacteria</taxon>
        <taxon>Enterobacterales</taxon>
        <taxon>Enterobacteriaceae</taxon>
        <taxon>Pseudescherichia</taxon>
    </lineage>
</organism>
<keyword evidence="3" id="KW-1185">Reference proteome</keyword>
<dbReference type="STRING" id="1115515.EV102420_10_01730"/>
<protein>
    <submittedName>
        <fullName evidence="2">Uncharacterized protein</fullName>
    </submittedName>
</protein>
<feature type="signal peptide" evidence="1">
    <location>
        <begin position="1"/>
        <end position="20"/>
    </location>
</feature>
<comment type="caution">
    <text evidence="2">The sequence shown here is derived from an EMBL/GenBank/DDBJ whole genome shotgun (WGS) entry which is preliminary data.</text>
</comment>
<feature type="chain" id="PRO_5001867287" evidence="1">
    <location>
        <begin position="21"/>
        <end position="149"/>
    </location>
</feature>
<dbReference type="eggNOG" id="ENOG5032H02">
    <property type="taxonomic scope" value="Bacteria"/>
</dbReference>
<proteinExistence type="predicted"/>
<dbReference type="AlphaFoldDB" id="A0A090VT93"/>
<dbReference type="RefSeq" id="WP_042391419.1">
    <property type="nucleotide sequence ID" value="NZ_BBMZ01000010.1"/>
</dbReference>